<dbReference type="Gene3D" id="3.30.2010.10">
    <property type="entry name" value="Metalloproteases ('zincins'), catalytic domain"/>
    <property type="match status" value="1"/>
</dbReference>
<dbReference type="GeneID" id="43350067"/>
<dbReference type="EMBL" id="WNCL01000003">
    <property type="protein sequence ID" value="MTU42360.1"/>
    <property type="molecule type" value="Genomic_DNA"/>
</dbReference>
<evidence type="ECO:0000313" key="2">
    <source>
        <dbReference type="EMBL" id="MTU42360.1"/>
    </source>
</evidence>
<dbReference type="Pfam" id="PF01863">
    <property type="entry name" value="YgjP-like"/>
    <property type="match status" value="1"/>
</dbReference>
<dbReference type="PANTHER" id="PTHR30399">
    <property type="entry name" value="UNCHARACTERIZED PROTEIN YGJP"/>
    <property type="match status" value="1"/>
</dbReference>
<dbReference type="CDD" id="cd07344">
    <property type="entry name" value="M48_yhfN_like"/>
    <property type="match status" value="1"/>
</dbReference>
<feature type="domain" description="YgjP-like metallopeptidase" evidence="1">
    <location>
        <begin position="206"/>
        <end position="417"/>
    </location>
</feature>
<organism evidence="2 3">
    <name type="scientific">Parasutterella excrementihominis</name>
    <dbReference type="NCBI Taxonomy" id="487175"/>
    <lineage>
        <taxon>Bacteria</taxon>
        <taxon>Pseudomonadati</taxon>
        <taxon>Pseudomonadota</taxon>
        <taxon>Betaproteobacteria</taxon>
        <taxon>Burkholderiales</taxon>
        <taxon>Sutterellaceae</taxon>
        <taxon>Parasutterella</taxon>
    </lineage>
</organism>
<proteinExistence type="predicted"/>
<dbReference type="PANTHER" id="PTHR30399:SF1">
    <property type="entry name" value="UTP PYROPHOSPHATASE"/>
    <property type="match status" value="1"/>
</dbReference>
<comment type="caution">
    <text evidence="2">The sequence shown here is derived from an EMBL/GenBank/DDBJ whole genome shotgun (WGS) entry which is preliminary data.</text>
</comment>
<evidence type="ECO:0000313" key="3">
    <source>
        <dbReference type="Proteomes" id="UP000462362"/>
    </source>
</evidence>
<gene>
    <name evidence="2" type="ORF">GMD42_01735</name>
</gene>
<accession>A0A6I3S611</accession>
<protein>
    <submittedName>
        <fullName evidence="2">DUF45 domain-containing protein</fullName>
    </submittedName>
</protein>
<dbReference type="RefSeq" id="WP_008864996.1">
    <property type="nucleotide sequence ID" value="NZ_CAJUON010000002.1"/>
</dbReference>
<name>A0A6I3S611_9BURK</name>
<sequence length="423" mass="48791">MVLGRIFPKITKFYLDGSPAEAEIAYPDKVRRVHIRLGGQEEQITAGPEGVIYITKGYPSALQIKWALKLQKKKFLPYFKFFEAASLAYPDVSARLSQQDPDFVHHSALEGSYPVRYRIVRSSRRKNTQIAFEGGLLVVHCPARLTDFEVELELQKSASKIIQFLEKMRRGAPAAEKEPAPARAASSIRLADGAEVQIIWQPGKRKSISISMPNSEQLLVKYPSRTSREKVMGWVLSQQAWIQKKRQNSLGKEDSNRVFFEKLSSEQEITLLDVKRKVRLSSVRKESGVFDDEIVLWVKDANLTRDQFLEVLVKTIKKWALTALQEEFELKLAQMGPFRYPYRKFFLTSAKTRWGSCSSRGHIRIHWNAVFVTKAEREYLYTHEAAHLTEMNHSSRFWQLVEVHCPDYKRARAMLHSRTLGFL</sequence>
<evidence type="ECO:0000259" key="1">
    <source>
        <dbReference type="Pfam" id="PF01863"/>
    </source>
</evidence>
<dbReference type="Proteomes" id="UP000462362">
    <property type="component" value="Unassembled WGS sequence"/>
</dbReference>
<dbReference type="InterPro" id="IPR002725">
    <property type="entry name" value="YgjP-like_metallopeptidase"/>
</dbReference>
<reference evidence="2 3" key="1">
    <citation type="journal article" date="2019" name="Nat. Med.">
        <title>A library of human gut bacterial isolates paired with longitudinal multiomics data enables mechanistic microbiome research.</title>
        <authorList>
            <person name="Poyet M."/>
            <person name="Groussin M."/>
            <person name="Gibbons S.M."/>
            <person name="Avila-Pacheco J."/>
            <person name="Jiang X."/>
            <person name="Kearney S.M."/>
            <person name="Perrotta A.R."/>
            <person name="Berdy B."/>
            <person name="Zhao S."/>
            <person name="Lieberman T.D."/>
            <person name="Swanson P.K."/>
            <person name="Smith M."/>
            <person name="Roesemann S."/>
            <person name="Alexander J.E."/>
            <person name="Rich S.A."/>
            <person name="Livny J."/>
            <person name="Vlamakis H."/>
            <person name="Clish C."/>
            <person name="Bullock K."/>
            <person name="Deik A."/>
            <person name="Scott J."/>
            <person name="Pierce K.A."/>
            <person name="Xavier R.J."/>
            <person name="Alm E.J."/>
        </authorList>
    </citation>
    <scope>NUCLEOTIDE SEQUENCE [LARGE SCALE GENOMIC DNA]</scope>
    <source>
        <strain evidence="2 3">BIOML-A2</strain>
    </source>
</reference>
<dbReference type="AlphaFoldDB" id="A0A6I3S611"/>
<dbReference type="InterPro" id="IPR053136">
    <property type="entry name" value="UTP_pyrophosphatase-like"/>
</dbReference>